<evidence type="ECO:0000313" key="1">
    <source>
        <dbReference type="EMBL" id="KOS43563.1"/>
    </source>
</evidence>
<proteinExistence type="predicted"/>
<evidence type="ECO:0000313" key="2">
    <source>
        <dbReference type="Proteomes" id="UP000037696"/>
    </source>
</evidence>
<sequence>MPRYSYRLKCLKYQNLRTPAFSWLCGPVVKASRSYEFVQTGGSRVRLAAEPSFFLFMFIFGFRINLGKTKC</sequence>
<name>A0A0M9WG42_9EURO</name>
<keyword evidence="2" id="KW-1185">Reference proteome</keyword>
<organism evidence="1 2">
    <name type="scientific">Penicillium nordicum</name>
    <dbReference type="NCBI Taxonomy" id="229535"/>
    <lineage>
        <taxon>Eukaryota</taxon>
        <taxon>Fungi</taxon>
        <taxon>Dikarya</taxon>
        <taxon>Ascomycota</taxon>
        <taxon>Pezizomycotina</taxon>
        <taxon>Eurotiomycetes</taxon>
        <taxon>Eurotiomycetidae</taxon>
        <taxon>Eurotiales</taxon>
        <taxon>Aspergillaceae</taxon>
        <taxon>Penicillium</taxon>
    </lineage>
</organism>
<accession>A0A0M9WG42</accession>
<comment type="caution">
    <text evidence="1">The sequence shown here is derived from an EMBL/GenBank/DDBJ whole genome shotgun (WGS) entry which is preliminary data.</text>
</comment>
<gene>
    <name evidence="1" type="ORF">ACN38_g5537</name>
</gene>
<dbReference type="Proteomes" id="UP000037696">
    <property type="component" value="Unassembled WGS sequence"/>
</dbReference>
<dbReference type="EMBL" id="LHQQ01000078">
    <property type="protein sequence ID" value="KOS43563.1"/>
    <property type="molecule type" value="Genomic_DNA"/>
</dbReference>
<dbReference type="AlphaFoldDB" id="A0A0M9WG42"/>
<reference evidence="1 2" key="1">
    <citation type="submission" date="2015-08" db="EMBL/GenBank/DDBJ databases">
        <title>Genome sequencing of Penicillium nordicum.</title>
        <authorList>
            <person name="Nguyen H.D."/>
            <person name="Seifert K.A."/>
        </authorList>
    </citation>
    <scope>NUCLEOTIDE SEQUENCE [LARGE SCALE GENOMIC DNA]</scope>
    <source>
        <strain evidence="1 2">DAOMC 185683</strain>
    </source>
</reference>
<protein>
    <submittedName>
        <fullName evidence="1">Uncharacterized protein</fullName>
    </submittedName>
</protein>